<evidence type="ECO:0000313" key="4">
    <source>
        <dbReference type="Proteomes" id="UP000000235"/>
    </source>
</evidence>
<name>A4XCJ0_SALTO</name>
<dbReference type="KEGG" id="stp:Strop_4219"/>
<dbReference type="PANTHER" id="PTHR11319:SF35">
    <property type="entry name" value="OUTER MEMBRANE PROTEIN PMPC-RELATED"/>
    <property type="match status" value="1"/>
</dbReference>
<protein>
    <recommendedName>
        <fullName evidence="5">Polymorphic outer membrane protein</fullName>
    </recommendedName>
</protein>
<reference evidence="4" key="1">
    <citation type="journal article" date="2007" name="Proc. Natl. Acad. Sci. U.S.A.">
        <title>Genome sequencing reveals complex secondary metabolome in the marine actinomycete Salinispora tropica.</title>
        <authorList>
            <person name="Udwary D.W."/>
            <person name="Zeigler L."/>
            <person name="Asolkar R.N."/>
            <person name="Singan V."/>
            <person name="Lapidus A."/>
            <person name="Fenical W."/>
            <person name="Jensen P.R."/>
            <person name="Moore B.S."/>
        </authorList>
    </citation>
    <scope>NUCLEOTIDE SEQUENCE [LARGE SCALE GENOMIC DNA]</scope>
    <source>
        <strain evidence="4">ATCC BAA-916 / DSM 44818 / CNB-440</strain>
    </source>
</reference>
<dbReference type="PANTHER" id="PTHR11319">
    <property type="entry name" value="G PROTEIN-COUPLED RECEPTOR-RELATED"/>
    <property type="match status" value="1"/>
</dbReference>
<feature type="region of interest" description="Disordered" evidence="1">
    <location>
        <begin position="1"/>
        <end position="22"/>
    </location>
</feature>
<keyword evidence="4" id="KW-1185">Reference proteome</keyword>
<feature type="region of interest" description="Disordered" evidence="1">
    <location>
        <begin position="69"/>
        <end position="97"/>
    </location>
</feature>
<dbReference type="STRING" id="369723.Strop_4219"/>
<sequence length="466" mass="47185">MPGERDTDVAMTHQHHEPKPHRTGVRRVRPLWWVLGLTGLVLTLVGVAVSPATDALVRIRAVAGDRIAADGHRDGGRSEDRGKSVEERRAKPTGTPVPCGAEALIAAITLANARDGATLDLAEDCTYLLTVGIDGAGLPAITAPITLNGAKSTAIERAATADPFRILIVDTGGDLTLNRLTITGGRTLAGIPGGGVLVNAGGRLTARHSAIVRNISGGSSGGIANLGITAVEESTVTGNTAALGGGGIFNAGRLTVSKTRFTDNSALDVGGAIGTGEDGTAEVRDSTFIRNRARAGGGIGDFRAITTIVNSTFADNHASVAAGGIFAEGQLTMRNVTVVNNGGIQQAGGVNVQNSLGESAAVIEDSKIIENTTNGLAGGIFNVLAPTVLRNVTVAANHAALGGGVYNLANSTVTLYNTSVEKNTAITDGGGIFNAPGGVVVLNPATGTVVTKNRPNNCVNVPDCPG</sequence>
<organism evidence="3 4">
    <name type="scientific">Salinispora tropica (strain ATCC BAA-916 / DSM 44818 / JCM 13857 / NBRC 105044 / CNB-440)</name>
    <dbReference type="NCBI Taxonomy" id="369723"/>
    <lineage>
        <taxon>Bacteria</taxon>
        <taxon>Bacillati</taxon>
        <taxon>Actinomycetota</taxon>
        <taxon>Actinomycetes</taxon>
        <taxon>Micromonosporales</taxon>
        <taxon>Micromonosporaceae</taxon>
        <taxon>Salinispora</taxon>
    </lineage>
</organism>
<keyword evidence="2" id="KW-1133">Transmembrane helix</keyword>
<feature type="compositionally biased region" description="Basic and acidic residues" evidence="1">
    <location>
        <begin position="69"/>
        <end position="90"/>
    </location>
</feature>
<dbReference type="eggNOG" id="COG3210">
    <property type="taxonomic scope" value="Bacteria"/>
</dbReference>
<feature type="transmembrane region" description="Helical" evidence="2">
    <location>
        <begin position="31"/>
        <end position="50"/>
    </location>
</feature>
<evidence type="ECO:0000313" key="3">
    <source>
        <dbReference type="EMBL" id="ABP56647.1"/>
    </source>
</evidence>
<keyword evidence="2" id="KW-0812">Transmembrane</keyword>
<dbReference type="HOGENOM" id="CLU_027862_0_0_11"/>
<evidence type="ECO:0008006" key="5">
    <source>
        <dbReference type="Google" id="ProtNLM"/>
    </source>
</evidence>
<dbReference type="EMBL" id="CP000667">
    <property type="protein sequence ID" value="ABP56647.1"/>
    <property type="molecule type" value="Genomic_DNA"/>
</dbReference>
<proteinExistence type="predicted"/>
<accession>A4XCJ0</accession>
<dbReference type="InterPro" id="IPR011050">
    <property type="entry name" value="Pectin_lyase_fold/virulence"/>
</dbReference>
<evidence type="ECO:0000256" key="2">
    <source>
        <dbReference type="SAM" id="Phobius"/>
    </source>
</evidence>
<gene>
    <name evidence="3" type="ordered locus">Strop_4219</name>
</gene>
<keyword evidence="2" id="KW-0472">Membrane</keyword>
<dbReference type="SUPFAM" id="SSF51126">
    <property type="entry name" value="Pectin lyase-like"/>
    <property type="match status" value="2"/>
</dbReference>
<dbReference type="AlphaFoldDB" id="A4XCJ0"/>
<dbReference type="Proteomes" id="UP000000235">
    <property type="component" value="Chromosome"/>
</dbReference>
<evidence type="ECO:0000256" key="1">
    <source>
        <dbReference type="SAM" id="MobiDB-lite"/>
    </source>
</evidence>